<reference evidence="2 3" key="1">
    <citation type="submission" date="2018-08" db="EMBL/GenBank/DDBJ databases">
        <title>Genome of Clostridium chromiireducens C1, DSM12136.</title>
        <authorList>
            <person name="Xing M."/>
            <person name="Wei Y."/>
            <person name="Ang E.L."/>
            <person name="Zhao H."/>
            <person name="Zhang Y."/>
        </authorList>
    </citation>
    <scope>NUCLEOTIDE SEQUENCE [LARGE SCALE GENOMIC DNA]</scope>
    <source>
        <strain evidence="2 3">C1</strain>
    </source>
</reference>
<comment type="caution">
    <text evidence="2">The sequence shown here is derived from an EMBL/GenBank/DDBJ whole genome shotgun (WGS) entry which is preliminary data.</text>
</comment>
<sequence length="93" mass="10557">MKYLELFFKILLGLLKLLIVLSFIAITFGISYGLGWIVGSLSGINITLCRVISFILITISVLSTMNNPQVYHNNFGKFFILGYLLRNNSHKKE</sequence>
<gene>
    <name evidence="2" type="ORF">D2A34_14250</name>
</gene>
<dbReference type="Proteomes" id="UP000265930">
    <property type="component" value="Unassembled WGS sequence"/>
</dbReference>
<keyword evidence="1" id="KW-1133">Transmembrane helix</keyword>
<dbReference type="EMBL" id="QXDJ01000003">
    <property type="protein sequence ID" value="RII34306.1"/>
    <property type="molecule type" value="Genomic_DNA"/>
</dbReference>
<feature type="transmembrane region" description="Helical" evidence="1">
    <location>
        <begin position="36"/>
        <end position="62"/>
    </location>
</feature>
<keyword evidence="1" id="KW-0812">Transmembrane</keyword>
<name>A0A399IU06_9CLOT</name>
<evidence type="ECO:0000256" key="1">
    <source>
        <dbReference type="SAM" id="Phobius"/>
    </source>
</evidence>
<protein>
    <submittedName>
        <fullName evidence="2">Uncharacterized protein</fullName>
    </submittedName>
</protein>
<proteinExistence type="predicted"/>
<feature type="transmembrane region" description="Helical" evidence="1">
    <location>
        <begin position="7"/>
        <end position="30"/>
    </location>
</feature>
<evidence type="ECO:0000313" key="2">
    <source>
        <dbReference type="EMBL" id="RII34306.1"/>
    </source>
</evidence>
<dbReference type="RefSeq" id="WP_119367073.1">
    <property type="nucleotide sequence ID" value="NZ_QXDJ01000003.1"/>
</dbReference>
<accession>A0A399IU06</accession>
<dbReference type="AlphaFoldDB" id="A0A399IU06"/>
<evidence type="ECO:0000313" key="3">
    <source>
        <dbReference type="Proteomes" id="UP000265930"/>
    </source>
</evidence>
<keyword evidence="1" id="KW-0472">Membrane</keyword>
<organism evidence="2 3">
    <name type="scientific">Clostridium chromiireducens</name>
    <dbReference type="NCBI Taxonomy" id="225345"/>
    <lineage>
        <taxon>Bacteria</taxon>
        <taxon>Bacillati</taxon>
        <taxon>Bacillota</taxon>
        <taxon>Clostridia</taxon>
        <taxon>Eubacteriales</taxon>
        <taxon>Clostridiaceae</taxon>
        <taxon>Clostridium</taxon>
    </lineage>
</organism>